<sequence length="376" mass="42567">MRSIYIKSCFLALLASTFLCSCKKDKGPSVDDTLLSYEIQNVPATRDFPVGAFYLNTGAFNTSIVDVPVVGKYNFTNGVPVPASPSDPAIMPQHIDFALKAKIDYFIFSVRSVTFDNSGYNADSLLIKSFLDVPASANMKFAVSYTLDISKFGVSNTVALETRPQATIDGFYNDFKRLATFFGKSNYMKTGGKCILVINSAQNLNAINSPAVYAEIRKRLSALGFELFIVGMQDKWSPPQRFYYRFQNCVDAMYEANMIDAGDSPDKVYLFHQMVNENWKYWKQMLDSWNIEFIPSIAPGRIYTYENATSKNLPLKRSESFFRKFCSVAKMNASKSGLIFIDSFNEFRKDTQIEPAQSYGNLYLDITRQEFKLNQN</sequence>
<dbReference type="GO" id="GO:0004559">
    <property type="term" value="F:alpha-mannosidase activity"/>
    <property type="evidence" value="ECO:0007669"/>
    <property type="project" value="TreeGrafter"/>
</dbReference>
<keyword evidence="6" id="KW-0333">Golgi apparatus</keyword>
<reference evidence="8" key="1">
    <citation type="submission" date="2023-03" db="EMBL/GenBank/DDBJ databases">
        <title>Andean soil-derived lignocellulolytic bacterial consortium as a source of novel taxa and putative plastic-active enzymes.</title>
        <authorList>
            <person name="Diaz-Garcia L."/>
            <person name="Chuvochina M."/>
            <person name="Feuerriegel G."/>
            <person name="Bunk B."/>
            <person name="Sproer C."/>
            <person name="Streit W.R."/>
            <person name="Rodriguez L.M."/>
            <person name="Overmann J."/>
            <person name="Jimenez D.J."/>
        </authorList>
    </citation>
    <scope>NUCLEOTIDE SEQUENCE</scope>
    <source>
        <strain evidence="8">MAG 3858</strain>
    </source>
</reference>
<keyword evidence="5" id="KW-1133">Transmembrane helix</keyword>
<dbReference type="InterPro" id="IPR026071">
    <property type="entry name" value="Glyco_Hydrolase_99"/>
</dbReference>
<keyword evidence="4" id="KW-0735">Signal-anchor</keyword>
<comment type="subcellular location">
    <subcellularLocation>
        <location evidence="1">Golgi apparatus membrane</location>
        <topology evidence="1">Single-pass type II membrane protein</topology>
    </subcellularLocation>
</comment>
<evidence type="ECO:0000256" key="2">
    <source>
        <dbReference type="ARBA" id="ARBA00022692"/>
    </source>
</evidence>
<evidence type="ECO:0000256" key="7">
    <source>
        <dbReference type="ARBA" id="ARBA00023136"/>
    </source>
</evidence>
<keyword evidence="3 8" id="KW-0378">Hydrolase</keyword>
<dbReference type="PANTHER" id="PTHR13572:SF4">
    <property type="entry name" value="RE57134P"/>
    <property type="match status" value="1"/>
</dbReference>
<evidence type="ECO:0000256" key="4">
    <source>
        <dbReference type="ARBA" id="ARBA00022968"/>
    </source>
</evidence>
<keyword evidence="2" id="KW-0812">Transmembrane</keyword>
<dbReference type="PANTHER" id="PTHR13572">
    <property type="entry name" value="ENDO-ALPHA-1,2-MANNOSIDASE"/>
    <property type="match status" value="1"/>
</dbReference>
<name>A0AAJ5W4B4_9SPHI</name>
<gene>
    <name evidence="8" type="ORF">P0Y49_13500</name>
</gene>
<proteinExistence type="predicted"/>
<evidence type="ECO:0000256" key="6">
    <source>
        <dbReference type="ARBA" id="ARBA00023034"/>
    </source>
</evidence>
<keyword evidence="7" id="KW-0472">Membrane</keyword>
<evidence type="ECO:0000256" key="3">
    <source>
        <dbReference type="ARBA" id="ARBA00022801"/>
    </source>
</evidence>
<dbReference type="Pfam" id="PF14307">
    <property type="entry name" value="Glyco_tran_WbsX"/>
    <property type="match status" value="1"/>
</dbReference>
<dbReference type="InterPro" id="IPR032719">
    <property type="entry name" value="WbsX"/>
</dbReference>
<dbReference type="AlphaFoldDB" id="A0AAJ5W4B4"/>
<accession>A0AAJ5W4B4</accession>
<dbReference type="EMBL" id="CP119313">
    <property type="protein sequence ID" value="WEK17814.1"/>
    <property type="molecule type" value="Genomic_DNA"/>
</dbReference>
<dbReference type="PROSITE" id="PS51257">
    <property type="entry name" value="PROKAR_LIPOPROTEIN"/>
    <property type="match status" value="1"/>
</dbReference>
<evidence type="ECO:0000313" key="8">
    <source>
        <dbReference type="EMBL" id="WEK17814.1"/>
    </source>
</evidence>
<evidence type="ECO:0000256" key="1">
    <source>
        <dbReference type="ARBA" id="ARBA00004323"/>
    </source>
</evidence>
<evidence type="ECO:0000313" key="9">
    <source>
        <dbReference type="Proteomes" id="UP001214530"/>
    </source>
</evidence>
<dbReference type="Gene3D" id="3.20.20.80">
    <property type="entry name" value="Glycosidases"/>
    <property type="match status" value="1"/>
</dbReference>
<protein>
    <submittedName>
        <fullName evidence="8">Glycoside hydrolase family 99-like domain-containing protein</fullName>
    </submittedName>
</protein>
<evidence type="ECO:0000256" key="5">
    <source>
        <dbReference type="ARBA" id="ARBA00022989"/>
    </source>
</evidence>
<dbReference type="Proteomes" id="UP001214530">
    <property type="component" value="Chromosome"/>
</dbReference>
<organism evidence="8 9">
    <name type="scientific">Candidatus Pedobacter colombiensis</name>
    <dbReference type="NCBI Taxonomy" id="3121371"/>
    <lineage>
        <taxon>Bacteria</taxon>
        <taxon>Pseudomonadati</taxon>
        <taxon>Bacteroidota</taxon>
        <taxon>Sphingobacteriia</taxon>
        <taxon>Sphingobacteriales</taxon>
        <taxon>Sphingobacteriaceae</taxon>
        <taxon>Pedobacter</taxon>
    </lineage>
</organism>